<dbReference type="SUPFAM" id="SSF56563">
    <property type="entry name" value="Major capsid protein gp5"/>
    <property type="match status" value="1"/>
</dbReference>
<dbReference type="Gene3D" id="3.30.2320.10">
    <property type="entry name" value="hypothetical protein PF0899 domain"/>
    <property type="match status" value="1"/>
</dbReference>
<gene>
    <name evidence="4" type="ORF">AMOR_22470</name>
</gene>
<keyword evidence="5" id="KW-1185">Reference proteome</keyword>
<name>A0ABN6MQG8_9BACT</name>
<evidence type="ECO:0000256" key="2">
    <source>
        <dbReference type="ARBA" id="ARBA00033743"/>
    </source>
</evidence>
<reference evidence="5" key="1">
    <citation type="journal article" date="2022" name="Int. J. Syst. Evol. Microbiol.">
        <title>Anaeromyxobacter oryzae sp. nov., Anaeromyxobacter diazotrophicus sp. nov. and Anaeromyxobacter paludicola sp. nov., isolated from paddy soils.</title>
        <authorList>
            <person name="Itoh H."/>
            <person name="Xu Z."/>
            <person name="Mise K."/>
            <person name="Masuda Y."/>
            <person name="Ushijima N."/>
            <person name="Hayakawa C."/>
            <person name="Shiratori Y."/>
            <person name="Senoo K."/>
        </authorList>
    </citation>
    <scope>NUCLEOTIDE SEQUENCE [LARGE SCALE GENOMIC DNA]</scope>
    <source>
        <strain evidence="5">Red232</strain>
    </source>
</reference>
<dbReference type="Proteomes" id="UP001162891">
    <property type="component" value="Chromosome"/>
</dbReference>
<evidence type="ECO:0000256" key="3">
    <source>
        <dbReference type="ARBA" id="ARBA00033787"/>
    </source>
</evidence>
<evidence type="ECO:0008006" key="6">
    <source>
        <dbReference type="Google" id="ProtNLM"/>
    </source>
</evidence>
<comment type="subcellular location">
    <subcellularLocation>
        <location evidence="1">Encapsulin nanocompartment</location>
    </subcellularLocation>
</comment>
<dbReference type="Gene3D" id="3.30.2400.30">
    <property type="match status" value="1"/>
</dbReference>
<sequence length="278" mass="29403">MSWQDREGASFGQEVWDQIDRVARAAADEVRAARRLVTLVGPLGFDARAGVAEDEPAHGGEDEAEERTHVHVPRVRALPVLHRTFSLGARAVEALEKRGEPLTLTETAEAARNVARAEDRLLFHGHGGAGVAGLLGHPGALELPLGDWSDPARAADDLLAALARLDQAGRHGPYAVALAPARYYQLLRPHAGTALTPYQQLQPAFEGGLVKAPALSDGAVVVMRSESGPRAVVGQELTATYDGREGIFHRISLVESVTLLPGVPGSVAVLRGSAASRS</sequence>
<dbReference type="InterPro" id="IPR051429">
    <property type="entry name" value="Encapsulin_nc"/>
</dbReference>
<dbReference type="PANTHER" id="PTHR37165:SF1">
    <property type="entry name" value="TYPE 1 ENCAPSULIN SHELL PROTEIN"/>
    <property type="match status" value="1"/>
</dbReference>
<keyword evidence="3" id="KW-1284">Encapsulin nanocompartment</keyword>
<dbReference type="NCBIfam" id="NF041155">
    <property type="entry name" value="encap_f1"/>
    <property type="match status" value="1"/>
</dbReference>
<evidence type="ECO:0000256" key="1">
    <source>
        <dbReference type="ARBA" id="ARBA00033738"/>
    </source>
</evidence>
<comment type="similarity">
    <text evidence="2">Belongs to the encapsulin family. Family 1 subfamily.</text>
</comment>
<dbReference type="InterPro" id="IPR007544">
    <property type="entry name" value="ENCAP"/>
</dbReference>
<evidence type="ECO:0000313" key="5">
    <source>
        <dbReference type="Proteomes" id="UP001162891"/>
    </source>
</evidence>
<dbReference type="PANTHER" id="PTHR37165">
    <property type="entry name" value="PEPTIDASE U56 FAMILY"/>
    <property type="match status" value="1"/>
</dbReference>
<proteinExistence type="inferred from homology"/>
<dbReference type="PIRSF" id="PIRSF019254">
    <property type="entry name" value="CFP29"/>
    <property type="match status" value="1"/>
</dbReference>
<protein>
    <recommendedName>
        <fullName evidence="6">Bacteriocin</fullName>
    </recommendedName>
</protein>
<accession>A0ABN6MQG8</accession>
<dbReference type="RefSeq" id="WP_248361090.1">
    <property type="nucleotide sequence ID" value="NZ_AP025591.1"/>
</dbReference>
<organism evidence="4 5">
    <name type="scientific">Anaeromyxobacter oryzae</name>
    <dbReference type="NCBI Taxonomy" id="2918170"/>
    <lineage>
        <taxon>Bacteria</taxon>
        <taxon>Pseudomonadati</taxon>
        <taxon>Myxococcota</taxon>
        <taxon>Myxococcia</taxon>
        <taxon>Myxococcales</taxon>
        <taxon>Cystobacterineae</taxon>
        <taxon>Anaeromyxobacteraceae</taxon>
        <taxon>Anaeromyxobacter</taxon>
    </lineage>
</organism>
<evidence type="ECO:0000313" key="4">
    <source>
        <dbReference type="EMBL" id="BDG03251.1"/>
    </source>
</evidence>
<dbReference type="EMBL" id="AP025591">
    <property type="protein sequence ID" value="BDG03251.1"/>
    <property type="molecule type" value="Genomic_DNA"/>
</dbReference>
<dbReference type="Pfam" id="PF04454">
    <property type="entry name" value="Linocin_M18"/>
    <property type="match status" value="1"/>
</dbReference>